<evidence type="ECO:0000313" key="2">
    <source>
        <dbReference type="EMBL" id="KAK1126710.1"/>
    </source>
</evidence>
<reference evidence="2" key="1">
    <citation type="submission" date="2021-10" db="EMBL/GenBank/DDBJ databases">
        <title>Melipona bicolor Genome sequencing and assembly.</title>
        <authorList>
            <person name="Araujo N.S."/>
            <person name="Arias M.C."/>
        </authorList>
    </citation>
    <scope>NUCLEOTIDE SEQUENCE</scope>
    <source>
        <strain evidence="2">USP_2M_L1-L4_2017</strain>
        <tissue evidence="2">Whole body</tissue>
    </source>
</reference>
<gene>
    <name evidence="2" type="ORF">K0M31_004334</name>
</gene>
<organism evidence="2 3">
    <name type="scientific">Melipona bicolor</name>
    <dbReference type="NCBI Taxonomy" id="60889"/>
    <lineage>
        <taxon>Eukaryota</taxon>
        <taxon>Metazoa</taxon>
        <taxon>Ecdysozoa</taxon>
        <taxon>Arthropoda</taxon>
        <taxon>Hexapoda</taxon>
        <taxon>Insecta</taxon>
        <taxon>Pterygota</taxon>
        <taxon>Neoptera</taxon>
        <taxon>Endopterygota</taxon>
        <taxon>Hymenoptera</taxon>
        <taxon>Apocrita</taxon>
        <taxon>Aculeata</taxon>
        <taxon>Apoidea</taxon>
        <taxon>Anthophila</taxon>
        <taxon>Apidae</taxon>
        <taxon>Melipona</taxon>
    </lineage>
</organism>
<protein>
    <submittedName>
        <fullName evidence="2">Uncharacterized protein</fullName>
    </submittedName>
</protein>
<dbReference type="EMBL" id="JAHYIQ010000013">
    <property type="protein sequence ID" value="KAK1126710.1"/>
    <property type="molecule type" value="Genomic_DNA"/>
</dbReference>
<proteinExistence type="predicted"/>
<feature type="region of interest" description="Disordered" evidence="1">
    <location>
        <begin position="49"/>
        <end position="82"/>
    </location>
</feature>
<feature type="region of interest" description="Disordered" evidence="1">
    <location>
        <begin position="1"/>
        <end position="35"/>
    </location>
</feature>
<evidence type="ECO:0000256" key="1">
    <source>
        <dbReference type="SAM" id="MobiDB-lite"/>
    </source>
</evidence>
<dbReference type="Proteomes" id="UP001177670">
    <property type="component" value="Unassembled WGS sequence"/>
</dbReference>
<keyword evidence="3" id="KW-1185">Reference proteome</keyword>
<accession>A0AA40KNE2</accession>
<name>A0AA40KNE2_9HYME</name>
<feature type="non-terminal residue" evidence="2">
    <location>
        <position position="1"/>
    </location>
</feature>
<feature type="compositionally biased region" description="Polar residues" evidence="1">
    <location>
        <begin position="1"/>
        <end position="10"/>
    </location>
</feature>
<evidence type="ECO:0000313" key="3">
    <source>
        <dbReference type="Proteomes" id="UP001177670"/>
    </source>
</evidence>
<sequence length="82" mass="8999">ANSRHVSSNGPDKHVRPGSSIRGRRNLDSPDSDIRPILFNEPICVQLEEHATSPRGGIRGARGRQMRPGIVGPRVPQSRGRQ</sequence>
<comment type="caution">
    <text evidence="2">The sequence shown here is derived from an EMBL/GenBank/DDBJ whole genome shotgun (WGS) entry which is preliminary data.</text>
</comment>
<feature type="compositionally biased region" description="Basic and acidic residues" evidence="1">
    <location>
        <begin position="25"/>
        <end position="34"/>
    </location>
</feature>
<dbReference type="AlphaFoldDB" id="A0AA40KNE2"/>